<dbReference type="Pfam" id="PF01594">
    <property type="entry name" value="AI-2E_transport"/>
    <property type="match status" value="1"/>
</dbReference>
<evidence type="ECO:0000313" key="6">
    <source>
        <dbReference type="EMBL" id="GAG71503.1"/>
    </source>
</evidence>
<keyword evidence="4" id="KW-1133">Transmembrane helix</keyword>
<protein>
    <submittedName>
        <fullName evidence="6">Uncharacterized protein</fullName>
    </submittedName>
</protein>
<evidence type="ECO:0000256" key="1">
    <source>
        <dbReference type="ARBA" id="ARBA00004141"/>
    </source>
</evidence>
<sequence length="120" mass="14276">MLVLQFKDFGQKVPDYINSIEAGLLSYERYYQRLIKTEQLKEVLDAITNELKNFIVLTAKKTPEFTKNIFKFLFDFFVAILCSFYFLKDKERLKEGLFRIIPDKYSNELRLILKKASNSK</sequence>
<proteinExistence type="inferred from homology"/>
<comment type="subcellular location">
    <subcellularLocation>
        <location evidence="1">Membrane</location>
        <topology evidence="1">Multi-pass membrane protein</topology>
    </subcellularLocation>
</comment>
<reference evidence="6" key="1">
    <citation type="journal article" date="2014" name="Front. Microbiol.">
        <title>High frequency of phylogenetically diverse reductive dehalogenase-homologous genes in deep subseafloor sedimentary metagenomes.</title>
        <authorList>
            <person name="Kawai M."/>
            <person name="Futagami T."/>
            <person name="Toyoda A."/>
            <person name="Takaki Y."/>
            <person name="Nishi S."/>
            <person name="Hori S."/>
            <person name="Arai W."/>
            <person name="Tsubouchi T."/>
            <person name="Morono Y."/>
            <person name="Uchiyama I."/>
            <person name="Ito T."/>
            <person name="Fujiyama A."/>
            <person name="Inagaki F."/>
            <person name="Takami H."/>
        </authorList>
    </citation>
    <scope>NUCLEOTIDE SEQUENCE</scope>
    <source>
        <strain evidence="6">Expedition CK06-06</strain>
    </source>
</reference>
<evidence type="ECO:0000256" key="2">
    <source>
        <dbReference type="ARBA" id="ARBA00009773"/>
    </source>
</evidence>
<keyword evidence="3" id="KW-0812">Transmembrane</keyword>
<gene>
    <name evidence="6" type="ORF">S01H4_08721</name>
</gene>
<keyword evidence="5" id="KW-0472">Membrane</keyword>
<dbReference type="InterPro" id="IPR002549">
    <property type="entry name" value="AI-2E-like"/>
</dbReference>
<dbReference type="EMBL" id="BART01003037">
    <property type="protein sequence ID" value="GAG71503.1"/>
    <property type="molecule type" value="Genomic_DNA"/>
</dbReference>
<dbReference type="AlphaFoldDB" id="X1AFM8"/>
<name>X1AFM8_9ZZZZ</name>
<comment type="caution">
    <text evidence="6">The sequence shown here is derived from an EMBL/GenBank/DDBJ whole genome shotgun (WGS) entry which is preliminary data.</text>
</comment>
<accession>X1AFM8</accession>
<evidence type="ECO:0000256" key="3">
    <source>
        <dbReference type="ARBA" id="ARBA00022692"/>
    </source>
</evidence>
<evidence type="ECO:0000256" key="4">
    <source>
        <dbReference type="ARBA" id="ARBA00022989"/>
    </source>
</evidence>
<organism evidence="6">
    <name type="scientific">marine sediment metagenome</name>
    <dbReference type="NCBI Taxonomy" id="412755"/>
    <lineage>
        <taxon>unclassified sequences</taxon>
        <taxon>metagenomes</taxon>
        <taxon>ecological metagenomes</taxon>
    </lineage>
</organism>
<comment type="similarity">
    <text evidence="2">Belongs to the autoinducer-2 exporter (AI-2E) (TC 2.A.86) family.</text>
</comment>
<evidence type="ECO:0000256" key="5">
    <source>
        <dbReference type="ARBA" id="ARBA00023136"/>
    </source>
</evidence>
<dbReference type="GO" id="GO:0016020">
    <property type="term" value="C:membrane"/>
    <property type="evidence" value="ECO:0007669"/>
    <property type="project" value="UniProtKB-SubCell"/>
</dbReference>